<keyword evidence="2" id="KW-1185">Reference proteome</keyword>
<comment type="caution">
    <text evidence="1">The sequence shown here is derived from an EMBL/GenBank/DDBJ whole genome shotgun (WGS) entry which is preliminary data.</text>
</comment>
<name>A0AAD9IZX9_9ANNE</name>
<evidence type="ECO:0000313" key="2">
    <source>
        <dbReference type="Proteomes" id="UP001208570"/>
    </source>
</evidence>
<evidence type="ECO:0000313" key="1">
    <source>
        <dbReference type="EMBL" id="KAK2143385.1"/>
    </source>
</evidence>
<organism evidence="1 2">
    <name type="scientific">Paralvinella palmiformis</name>
    <dbReference type="NCBI Taxonomy" id="53620"/>
    <lineage>
        <taxon>Eukaryota</taxon>
        <taxon>Metazoa</taxon>
        <taxon>Spiralia</taxon>
        <taxon>Lophotrochozoa</taxon>
        <taxon>Annelida</taxon>
        <taxon>Polychaeta</taxon>
        <taxon>Sedentaria</taxon>
        <taxon>Canalipalpata</taxon>
        <taxon>Terebellida</taxon>
        <taxon>Terebelliformia</taxon>
        <taxon>Alvinellidae</taxon>
        <taxon>Paralvinella</taxon>
    </lineage>
</organism>
<protein>
    <submittedName>
        <fullName evidence="1">Uncharacterized protein</fullName>
    </submittedName>
</protein>
<dbReference type="Proteomes" id="UP001208570">
    <property type="component" value="Unassembled WGS sequence"/>
</dbReference>
<reference evidence="1" key="1">
    <citation type="journal article" date="2023" name="Mol. Biol. Evol.">
        <title>Third-Generation Sequencing Reveals the Adaptive Role of the Epigenome in Three Deep-Sea Polychaetes.</title>
        <authorList>
            <person name="Perez M."/>
            <person name="Aroh O."/>
            <person name="Sun Y."/>
            <person name="Lan Y."/>
            <person name="Juniper S.K."/>
            <person name="Young C.R."/>
            <person name="Angers B."/>
            <person name="Qian P.Y."/>
        </authorList>
    </citation>
    <scope>NUCLEOTIDE SEQUENCE</scope>
    <source>
        <strain evidence="1">P08H-3</strain>
    </source>
</reference>
<dbReference type="AlphaFoldDB" id="A0AAD9IZX9"/>
<proteinExistence type="predicted"/>
<dbReference type="EMBL" id="JAODUP010000845">
    <property type="protein sequence ID" value="KAK2143385.1"/>
    <property type="molecule type" value="Genomic_DNA"/>
</dbReference>
<accession>A0AAD9IZX9</accession>
<gene>
    <name evidence="1" type="ORF">LSH36_845g01010</name>
</gene>
<sequence>MARCPNLIAPSVFSVVRRFLCGIWDNPAGEIFIEHWSLTLNQ</sequence>